<evidence type="ECO:0000256" key="2">
    <source>
        <dbReference type="SAM" id="SignalP"/>
    </source>
</evidence>
<keyword evidence="4" id="KW-1185">Reference proteome</keyword>
<dbReference type="AlphaFoldDB" id="A0A9W9F4Q7"/>
<evidence type="ECO:0000256" key="1">
    <source>
        <dbReference type="SAM" id="MobiDB-lite"/>
    </source>
</evidence>
<reference evidence="3" key="2">
    <citation type="journal article" date="2023" name="IMA Fungus">
        <title>Comparative genomic study of the Penicillium genus elucidates a diverse pangenome and 15 lateral gene transfer events.</title>
        <authorList>
            <person name="Petersen C."/>
            <person name="Sorensen T."/>
            <person name="Nielsen M.R."/>
            <person name="Sondergaard T.E."/>
            <person name="Sorensen J.L."/>
            <person name="Fitzpatrick D.A."/>
            <person name="Frisvad J.C."/>
            <person name="Nielsen K.L."/>
        </authorList>
    </citation>
    <scope>NUCLEOTIDE SEQUENCE</scope>
    <source>
        <strain evidence="3">IBT 30069</strain>
    </source>
</reference>
<reference evidence="3" key="1">
    <citation type="submission" date="2022-11" db="EMBL/GenBank/DDBJ databases">
        <authorList>
            <person name="Petersen C."/>
        </authorList>
    </citation>
    <scope>NUCLEOTIDE SEQUENCE</scope>
    <source>
        <strain evidence="3">IBT 30069</strain>
    </source>
</reference>
<evidence type="ECO:0000313" key="4">
    <source>
        <dbReference type="Proteomes" id="UP001149165"/>
    </source>
</evidence>
<feature type="compositionally biased region" description="Acidic residues" evidence="1">
    <location>
        <begin position="160"/>
        <end position="169"/>
    </location>
</feature>
<proteinExistence type="predicted"/>
<accession>A0A9W9F4Q7</accession>
<name>A0A9W9F4Q7_9EURO</name>
<dbReference type="EMBL" id="JAPQKH010000006">
    <property type="protein sequence ID" value="KAJ5093499.1"/>
    <property type="molecule type" value="Genomic_DNA"/>
</dbReference>
<feature type="region of interest" description="Disordered" evidence="1">
    <location>
        <begin position="126"/>
        <end position="185"/>
    </location>
</feature>
<comment type="caution">
    <text evidence="3">The sequence shown here is derived from an EMBL/GenBank/DDBJ whole genome shotgun (WGS) entry which is preliminary data.</text>
</comment>
<sequence length="208" mass="21823">MPSLQSILIPAVMSFAVAANANFNLGGNLLGKRLVTNCPNYWTPVNYNGQGRCCHGSLSVEEDNEPYCCVMNYHDYDWNDRPRFSDCFPFCSGTDDGGPSVTWSNEPSCITRVPFSASDYSNIVSSAASSGDSSTSTTNEPASNEASPTSTSSSNSNNSDDSDDSDDSNDMNPTSSDWSGDSTRNAAPVATAGSVLGGAAMAAVLFAL</sequence>
<feature type="signal peptide" evidence="2">
    <location>
        <begin position="1"/>
        <end position="18"/>
    </location>
</feature>
<feature type="compositionally biased region" description="Low complexity" evidence="1">
    <location>
        <begin position="126"/>
        <end position="139"/>
    </location>
</feature>
<dbReference type="OrthoDB" id="4870483at2759"/>
<feature type="chain" id="PRO_5040785551" evidence="2">
    <location>
        <begin position="19"/>
        <end position="208"/>
    </location>
</feature>
<protein>
    <submittedName>
        <fullName evidence="3">Uncharacterized protein</fullName>
    </submittedName>
</protein>
<dbReference type="Proteomes" id="UP001149165">
    <property type="component" value="Unassembled WGS sequence"/>
</dbReference>
<keyword evidence="2" id="KW-0732">Signal</keyword>
<evidence type="ECO:0000313" key="3">
    <source>
        <dbReference type="EMBL" id="KAJ5093499.1"/>
    </source>
</evidence>
<gene>
    <name evidence="3" type="ORF">N7456_009360</name>
</gene>
<organism evidence="3 4">
    <name type="scientific">Penicillium angulare</name>
    <dbReference type="NCBI Taxonomy" id="116970"/>
    <lineage>
        <taxon>Eukaryota</taxon>
        <taxon>Fungi</taxon>
        <taxon>Dikarya</taxon>
        <taxon>Ascomycota</taxon>
        <taxon>Pezizomycotina</taxon>
        <taxon>Eurotiomycetes</taxon>
        <taxon>Eurotiomycetidae</taxon>
        <taxon>Eurotiales</taxon>
        <taxon>Aspergillaceae</taxon>
        <taxon>Penicillium</taxon>
    </lineage>
</organism>
<feature type="compositionally biased region" description="Low complexity" evidence="1">
    <location>
        <begin position="147"/>
        <end position="159"/>
    </location>
</feature>